<feature type="transmembrane region" description="Helical" evidence="8">
    <location>
        <begin position="37"/>
        <end position="55"/>
    </location>
</feature>
<keyword evidence="5 8" id="KW-0812">Transmembrane</keyword>
<dbReference type="Gene3D" id="1.20.1250.20">
    <property type="entry name" value="MFS general substrate transporter like domains"/>
    <property type="match status" value="2"/>
</dbReference>
<keyword evidence="4" id="KW-0997">Cell inner membrane</keyword>
<accession>A0ABZ3H904</accession>
<feature type="transmembrane region" description="Helical" evidence="8">
    <location>
        <begin position="189"/>
        <end position="206"/>
    </location>
</feature>
<dbReference type="Proteomes" id="UP001447842">
    <property type="component" value="Chromosome"/>
</dbReference>
<gene>
    <name evidence="10" type="ORF">WCY31_12335</name>
</gene>
<feature type="transmembrane region" description="Helical" evidence="8">
    <location>
        <begin position="343"/>
        <end position="359"/>
    </location>
</feature>
<feature type="transmembrane region" description="Helical" evidence="8">
    <location>
        <begin position="256"/>
        <end position="274"/>
    </location>
</feature>
<dbReference type="EMBL" id="CP147920">
    <property type="protein sequence ID" value="XAU15015.1"/>
    <property type="molecule type" value="Genomic_DNA"/>
</dbReference>
<name>A0ABZ3H904_9BACT</name>
<evidence type="ECO:0000256" key="6">
    <source>
        <dbReference type="ARBA" id="ARBA00022989"/>
    </source>
</evidence>
<dbReference type="PANTHER" id="PTHR23522">
    <property type="entry name" value="BLL5896 PROTEIN"/>
    <property type="match status" value="1"/>
</dbReference>
<sequence>MTLLVSAFYFFYFAIIGVYVIFMPKVLEMVGYAPSEIGIIFASAPLVRFAVPFAFMRGLRLDRTVFNAALLLMLAAAAAFFPALPHFWALLAANITLGIGLSLILPYIEVIVLELIGKERYGKVRLYGSIGFILVALALVKVLDAPQTALFFLMGTTLLTALFGYSIARHDAKKHSEAPAASDSGGFTLLTHPGLWLGFLLMQISFGPFYNFFTIYETAHGVSLDMTIYLWSFGVIAEIVLFYFQGPLLRRNLHRLLEFAAGVTVIRWLIVWQFPENLPLLFAAQSMHAISFALFHTAAISYLYTLFTQKKLAQQFFFGISYGLGGFIGAVGSGYVYEYAPQTLFLTAAIASALALLALRRG</sequence>
<evidence type="ECO:0000259" key="9">
    <source>
        <dbReference type="Pfam" id="PF12832"/>
    </source>
</evidence>
<keyword evidence="3" id="KW-1003">Cell membrane</keyword>
<feature type="transmembrane region" description="Helical" evidence="8">
    <location>
        <begin position="64"/>
        <end position="81"/>
    </location>
</feature>
<dbReference type="RefSeq" id="WP_345972638.1">
    <property type="nucleotide sequence ID" value="NZ_CP147920.1"/>
</dbReference>
<evidence type="ECO:0000256" key="4">
    <source>
        <dbReference type="ARBA" id="ARBA00022519"/>
    </source>
</evidence>
<feature type="domain" description="Major facilitator superfamily associated" evidence="9">
    <location>
        <begin position="5"/>
        <end position="346"/>
    </location>
</feature>
<feature type="transmembrane region" description="Helical" evidence="8">
    <location>
        <begin position="7"/>
        <end position="25"/>
    </location>
</feature>
<dbReference type="PANTHER" id="PTHR23522:SF10">
    <property type="entry name" value="3-PHENYLPROPIONIC ACID TRANSPORTER-RELATED"/>
    <property type="match status" value="1"/>
</dbReference>
<evidence type="ECO:0000313" key="11">
    <source>
        <dbReference type="Proteomes" id="UP001447842"/>
    </source>
</evidence>
<protein>
    <submittedName>
        <fullName evidence="10">MFS transporter</fullName>
    </submittedName>
</protein>
<feature type="transmembrane region" description="Helical" evidence="8">
    <location>
        <begin position="316"/>
        <end position="337"/>
    </location>
</feature>
<keyword evidence="7 8" id="KW-0472">Membrane</keyword>
<dbReference type="InterPro" id="IPR024989">
    <property type="entry name" value="MFS_assoc_dom"/>
</dbReference>
<keyword evidence="6 8" id="KW-1133">Transmembrane helix</keyword>
<dbReference type="SUPFAM" id="SSF103473">
    <property type="entry name" value="MFS general substrate transporter"/>
    <property type="match status" value="1"/>
</dbReference>
<evidence type="ECO:0000256" key="5">
    <source>
        <dbReference type="ARBA" id="ARBA00022692"/>
    </source>
</evidence>
<feature type="transmembrane region" description="Helical" evidence="8">
    <location>
        <begin position="149"/>
        <end position="168"/>
    </location>
</feature>
<evidence type="ECO:0000256" key="8">
    <source>
        <dbReference type="SAM" id="Phobius"/>
    </source>
</evidence>
<feature type="transmembrane region" description="Helical" evidence="8">
    <location>
        <begin position="87"/>
        <end position="112"/>
    </location>
</feature>
<keyword evidence="11" id="KW-1185">Reference proteome</keyword>
<evidence type="ECO:0000256" key="1">
    <source>
        <dbReference type="ARBA" id="ARBA00004429"/>
    </source>
</evidence>
<evidence type="ECO:0000256" key="2">
    <source>
        <dbReference type="ARBA" id="ARBA00022448"/>
    </source>
</evidence>
<evidence type="ECO:0000313" key="10">
    <source>
        <dbReference type="EMBL" id="XAU15015.1"/>
    </source>
</evidence>
<comment type="subcellular location">
    <subcellularLocation>
        <location evidence="1">Cell inner membrane</location>
        <topology evidence="1">Multi-pass membrane protein</topology>
    </subcellularLocation>
</comment>
<feature type="transmembrane region" description="Helical" evidence="8">
    <location>
        <begin position="124"/>
        <end position="143"/>
    </location>
</feature>
<proteinExistence type="predicted"/>
<organism evidence="10 11">
    <name type="scientific">Sulfurimonas diazotrophicus</name>
    <dbReference type="NCBI Taxonomy" id="3131939"/>
    <lineage>
        <taxon>Bacteria</taxon>
        <taxon>Pseudomonadati</taxon>
        <taxon>Campylobacterota</taxon>
        <taxon>Epsilonproteobacteria</taxon>
        <taxon>Campylobacterales</taxon>
        <taxon>Sulfurimonadaceae</taxon>
        <taxon>Sulfurimonas</taxon>
    </lineage>
</organism>
<evidence type="ECO:0000256" key="7">
    <source>
        <dbReference type="ARBA" id="ARBA00023136"/>
    </source>
</evidence>
<evidence type="ECO:0000256" key="3">
    <source>
        <dbReference type="ARBA" id="ARBA00022475"/>
    </source>
</evidence>
<dbReference type="InterPro" id="IPR026032">
    <property type="entry name" value="HcaT-like"/>
</dbReference>
<keyword evidence="2" id="KW-0813">Transport</keyword>
<feature type="transmembrane region" description="Helical" evidence="8">
    <location>
        <begin position="280"/>
        <end position="304"/>
    </location>
</feature>
<dbReference type="InterPro" id="IPR036259">
    <property type="entry name" value="MFS_trans_sf"/>
</dbReference>
<dbReference type="Pfam" id="PF12832">
    <property type="entry name" value="MFS_1_like"/>
    <property type="match status" value="1"/>
</dbReference>
<feature type="transmembrane region" description="Helical" evidence="8">
    <location>
        <begin position="226"/>
        <end position="244"/>
    </location>
</feature>
<reference evidence="10 11" key="1">
    <citation type="submission" date="2024-03" db="EMBL/GenBank/DDBJ databases">
        <title>Sulfurimonas sp. HSL3-1.</title>
        <authorList>
            <person name="Wang S."/>
        </authorList>
    </citation>
    <scope>NUCLEOTIDE SEQUENCE [LARGE SCALE GENOMIC DNA]</scope>
    <source>
        <strain evidence="10 11">HSL3-1</strain>
    </source>
</reference>
<dbReference type="PIRSF" id="PIRSF004925">
    <property type="entry name" value="HcaT"/>
    <property type="match status" value="1"/>
</dbReference>